<keyword evidence="1" id="KW-0812">Transmembrane</keyword>
<evidence type="ECO:0000313" key="2">
    <source>
        <dbReference type="EMBL" id="SBQ35013.1"/>
    </source>
</evidence>
<name>A0A1A8DN96_NOTKA</name>
<feature type="non-terminal residue" evidence="2">
    <location>
        <position position="1"/>
    </location>
</feature>
<accession>A0A1A8DN96</accession>
<keyword evidence="1" id="KW-0472">Membrane</keyword>
<dbReference type="EMBL" id="HAEA01006533">
    <property type="protein sequence ID" value="SBQ35013.1"/>
    <property type="molecule type" value="Transcribed_RNA"/>
</dbReference>
<keyword evidence="1" id="KW-1133">Transmembrane helix</keyword>
<proteinExistence type="predicted"/>
<evidence type="ECO:0000256" key="1">
    <source>
        <dbReference type="SAM" id="Phobius"/>
    </source>
</evidence>
<feature type="non-terminal residue" evidence="2">
    <location>
        <position position="64"/>
    </location>
</feature>
<sequence>TLRVPAAEEHSAELGEVGFPPTSEIRAYTVVSAALVLTLTLTQISCVHGLKRAGNMLEADCRHV</sequence>
<protein>
    <submittedName>
        <fullName evidence="2">Uncharacterized protein</fullName>
    </submittedName>
</protein>
<reference evidence="2" key="2">
    <citation type="submission" date="2016-06" db="EMBL/GenBank/DDBJ databases">
        <title>The genome of a short-lived fish provides insights into sex chromosome evolution and the genetic control of aging.</title>
        <authorList>
            <person name="Reichwald K."/>
            <person name="Felder M."/>
            <person name="Petzold A."/>
            <person name="Koch P."/>
            <person name="Groth M."/>
            <person name="Platzer M."/>
        </authorList>
    </citation>
    <scope>NUCLEOTIDE SEQUENCE</scope>
    <source>
        <tissue evidence="2">Brain</tissue>
    </source>
</reference>
<dbReference type="AlphaFoldDB" id="A0A1A8DN96"/>
<gene>
    <name evidence="2" type="primary">Nfu_g_1_013056</name>
</gene>
<organism evidence="2">
    <name type="scientific">Nothobranchius kadleci</name>
    <name type="common">African annual killifish</name>
    <dbReference type="NCBI Taxonomy" id="1051664"/>
    <lineage>
        <taxon>Eukaryota</taxon>
        <taxon>Metazoa</taxon>
        <taxon>Chordata</taxon>
        <taxon>Craniata</taxon>
        <taxon>Vertebrata</taxon>
        <taxon>Euteleostomi</taxon>
        <taxon>Actinopterygii</taxon>
        <taxon>Neopterygii</taxon>
        <taxon>Teleostei</taxon>
        <taxon>Neoteleostei</taxon>
        <taxon>Acanthomorphata</taxon>
        <taxon>Ovalentaria</taxon>
        <taxon>Atherinomorphae</taxon>
        <taxon>Cyprinodontiformes</taxon>
        <taxon>Nothobranchiidae</taxon>
        <taxon>Nothobranchius</taxon>
    </lineage>
</organism>
<reference evidence="2" key="1">
    <citation type="submission" date="2016-05" db="EMBL/GenBank/DDBJ databases">
        <authorList>
            <person name="Lavstsen T."/>
            <person name="Jespersen J.S."/>
        </authorList>
    </citation>
    <scope>NUCLEOTIDE SEQUENCE</scope>
    <source>
        <tissue evidence="2">Brain</tissue>
    </source>
</reference>
<feature type="transmembrane region" description="Helical" evidence="1">
    <location>
        <begin position="25"/>
        <end position="47"/>
    </location>
</feature>